<protein>
    <submittedName>
        <fullName evidence="2">Uncharacterized protein</fullName>
    </submittedName>
</protein>
<gene>
    <name evidence="2" type="ORF">ZHD862_LOCUS39412</name>
</gene>
<dbReference type="EMBL" id="CAJNOT010018377">
    <property type="protein sequence ID" value="CAF1553882.1"/>
    <property type="molecule type" value="Genomic_DNA"/>
</dbReference>
<dbReference type="AlphaFoldDB" id="A0A815X5M3"/>
<organism evidence="2 3">
    <name type="scientific">Rotaria sordida</name>
    <dbReference type="NCBI Taxonomy" id="392033"/>
    <lineage>
        <taxon>Eukaryota</taxon>
        <taxon>Metazoa</taxon>
        <taxon>Spiralia</taxon>
        <taxon>Gnathifera</taxon>
        <taxon>Rotifera</taxon>
        <taxon>Eurotatoria</taxon>
        <taxon>Bdelloidea</taxon>
        <taxon>Philodinida</taxon>
        <taxon>Philodinidae</taxon>
        <taxon>Rotaria</taxon>
    </lineage>
</organism>
<keyword evidence="1" id="KW-0472">Membrane</keyword>
<accession>A0A815X5M3</accession>
<proteinExistence type="predicted"/>
<sequence>ELVLLDQLYILYKKFITFDTTFRATLWSEVDLNQSKNEPNQLWTEFCDLPSKLQYYIQQGYLVILYFFNFICSSLYKC</sequence>
<feature type="non-terminal residue" evidence="2">
    <location>
        <position position="1"/>
    </location>
</feature>
<name>A0A815X5M3_9BILA</name>
<evidence type="ECO:0000256" key="1">
    <source>
        <dbReference type="SAM" id="Phobius"/>
    </source>
</evidence>
<feature type="transmembrane region" description="Helical" evidence="1">
    <location>
        <begin position="56"/>
        <end position="76"/>
    </location>
</feature>
<keyword evidence="1" id="KW-1133">Transmembrane helix</keyword>
<evidence type="ECO:0000313" key="2">
    <source>
        <dbReference type="EMBL" id="CAF1553882.1"/>
    </source>
</evidence>
<keyword evidence="1" id="KW-0812">Transmembrane</keyword>
<evidence type="ECO:0000313" key="3">
    <source>
        <dbReference type="Proteomes" id="UP000663864"/>
    </source>
</evidence>
<comment type="caution">
    <text evidence="2">The sequence shown here is derived from an EMBL/GenBank/DDBJ whole genome shotgun (WGS) entry which is preliminary data.</text>
</comment>
<dbReference type="Proteomes" id="UP000663864">
    <property type="component" value="Unassembled WGS sequence"/>
</dbReference>
<reference evidence="2" key="1">
    <citation type="submission" date="2021-02" db="EMBL/GenBank/DDBJ databases">
        <authorList>
            <person name="Nowell W R."/>
        </authorList>
    </citation>
    <scope>NUCLEOTIDE SEQUENCE</scope>
</reference>